<evidence type="ECO:0000259" key="2">
    <source>
        <dbReference type="Pfam" id="PF02579"/>
    </source>
</evidence>
<organism evidence="3 4">
    <name type="scientific">Celerinatantimonas yamalensis</name>
    <dbReference type="NCBI Taxonomy" id="559956"/>
    <lineage>
        <taxon>Bacteria</taxon>
        <taxon>Pseudomonadati</taxon>
        <taxon>Pseudomonadota</taxon>
        <taxon>Gammaproteobacteria</taxon>
        <taxon>Celerinatantimonadaceae</taxon>
        <taxon>Celerinatantimonas</taxon>
    </lineage>
</organism>
<evidence type="ECO:0000313" key="3">
    <source>
        <dbReference type="EMBL" id="MFM2484276.1"/>
    </source>
</evidence>
<evidence type="ECO:0000313" key="4">
    <source>
        <dbReference type="Proteomes" id="UP001629953"/>
    </source>
</evidence>
<keyword evidence="4" id="KW-1185">Reference proteome</keyword>
<dbReference type="SUPFAM" id="SSF53146">
    <property type="entry name" value="Nitrogenase accessory factor-like"/>
    <property type="match status" value="1"/>
</dbReference>
<dbReference type="InterPro" id="IPR051840">
    <property type="entry name" value="NifX/NifY_domain"/>
</dbReference>
<comment type="caution">
    <text evidence="3">The sequence shown here is derived from an EMBL/GenBank/DDBJ whole genome shotgun (WGS) entry which is preliminary data.</text>
</comment>
<sequence>MENVKVRRQLQLANGEISHLKVAFASSDQHQVNQHFASASRFSIYSVGQGAPQLVEIIEMSEPPSGHHQDNIEMRLNLLKDCLAVYVVAVGDAVVRLLWAKGIRPVRVLEGSSILALVTELHRELNRKDAPLKRQIHHHTDALSDWDDGFDEQWDDSIE</sequence>
<accession>A0ABW9G3N0</accession>
<dbReference type="InterPro" id="IPR003731">
    <property type="entry name" value="Di-Nase_FeMo-co_biosynth"/>
</dbReference>
<dbReference type="Gene3D" id="3.30.420.130">
    <property type="entry name" value="Dinitrogenase iron-molybdenum cofactor biosynthesis domain"/>
    <property type="match status" value="1"/>
</dbReference>
<name>A0ABW9G3N0_9GAMM</name>
<reference evidence="3 4" key="1">
    <citation type="journal article" date="2013" name="Int. J. Syst. Evol. Microbiol.">
        <title>Celerinatantimonas yamalensis sp. nov., a cold-adapted diazotrophic bacterium from a cold permafrost brine.</title>
        <authorList>
            <person name="Shcherbakova V."/>
            <person name="Chuvilskaya N."/>
            <person name="Rivkina E."/>
            <person name="Demidov N."/>
            <person name="Uchaeva V."/>
            <person name="Suetin S."/>
            <person name="Suzina N."/>
            <person name="Gilichinsky D."/>
        </authorList>
    </citation>
    <scope>NUCLEOTIDE SEQUENCE [LARGE SCALE GENOMIC DNA]</scope>
    <source>
        <strain evidence="3 4">C7</strain>
    </source>
</reference>
<dbReference type="Pfam" id="PF02579">
    <property type="entry name" value="Nitro_FeMo-Co"/>
    <property type="match status" value="1"/>
</dbReference>
<protein>
    <submittedName>
        <fullName evidence="3">NifB/NifX family molybdenum-iron cluster-binding protein</fullName>
    </submittedName>
</protein>
<dbReference type="RefSeq" id="WP_408622410.1">
    <property type="nucleotide sequence ID" value="NZ_JBEQCT010000001.1"/>
</dbReference>
<gene>
    <name evidence="3" type="ORF">ABUE30_04210</name>
</gene>
<dbReference type="PANTHER" id="PTHR33937">
    <property type="entry name" value="IRON-MOLYBDENUM PROTEIN-RELATED-RELATED"/>
    <property type="match status" value="1"/>
</dbReference>
<dbReference type="Proteomes" id="UP001629953">
    <property type="component" value="Unassembled WGS sequence"/>
</dbReference>
<feature type="domain" description="Dinitrogenase iron-molybdenum cofactor biosynthesis" evidence="2">
    <location>
        <begin position="29"/>
        <end position="120"/>
    </location>
</feature>
<dbReference type="PANTHER" id="PTHR33937:SF1">
    <property type="entry name" value="IRON-MOLIBDENUM COFACTOR PROCESSING PROTEIN"/>
    <property type="match status" value="1"/>
</dbReference>
<dbReference type="EMBL" id="JBEQCT010000001">
    <property type="protein sequence ID" value="MFM2484276.1"/>
    <property type="molecule type" value="Genomic_DNA"/>
</dbReference>
<evidence type="ECO:0000256" key="1">
    <source>
        <dbReference type="ARBA" id="ARBA00023231"/>
    </source>
</evidence>
<keyword evidence="1" id="KW-0535">Nitrogen fixation</keyword>
<proteinExistence type="predicted"/>
<dbReference type="InterPro" id="IPR036105">
    <property type="entry name" value="DiNase_FeMo-co_biosyn_sf"/>
</dbReference>